<accession>A0A3D0ZP06</accession>
<dbReference type="SUPFAM" id="SSF101960">
    <property type="entry name" value="Stabilizer of iron transporter SufD"/>
    <property type="match status" value="1"/>
</dbReference>
<gene>
    <name evidence="2" type="ORF">DEP93_01030</name>
</gene>
<evidence type="ECO:0000259" key="1">
    <source>
        <dbReference type="Pfam" id="PF01458"/>
    </source>
</evidence>
<reference evidence="2 3" key="1">
    <citation type="journal article" date="2018" name="Nat. Biotechnol.">
        <title>A standardized bacterial taxonomy based on genome phylogeny substantially revises the tree of life.</title>
        <authorList>
            <person name="Parks D.H."/>
            <person name="Chuvochina M."/>
            <person name="Waite D.W."/>
            <person name="Rinke C."/>
            <person name="Skarshewski A."/>
            <person name="Chaumeil P.A."/>
            <person name="Hugenholtz P."/>
        </authorList>
    </citation>
    <scope>NUCLEOTIDE SEQUENCE [LARGE SCALE GENOMIC DNA]</scope>
    <source>
        <strain evidence="2">UBA11701</strain>
    </source>
</reference>
<dbReference type="EMBL" id="DOZN01000008">
    <property type="protein sequence ID" value="HCC42037.1"/>
    <property type="molecule type" value="Genomic_DNA"/>
</dbReference>
<sequence>MVKSLLLKREQNISLSPAEDTQYIYLVGGNSAEVTNLELNFEKEGVTCEIIVLGKMKEGHSVDLTTTSRHLVPNTSCVTNYYVALEDSSSSNYVGKIIIAKKAFQTNSYLNNRTLVIGEGTKNTTRPILEIEADDVKASHGATTGRVRDDDVYYLTSRGLSVKEAEEIIVEGFFESVVAKIEAEDVREKVRAGVKS</sequence>
<organism evidence="2 3">
    <name type="scientific">candidate division WWE3 bacterium</name>
    <dbReference type="NCBI Taxonomy" id="2053526"/>
    <lineage>
        <taxon>Bacteria</taxon>
        <taxon>Katanobacteria</taxon>
    </lineage>
</organism>
<dbReference type="PANTHER" id="PTHR43575:SF1">
    <property type="entry name" value="PROTEIN ABCI7, CHLOROPLASTIC"/>
    <property type="match status" value="1"/>
</dbReference>
<dbReference type="InterPro" id="IPR055346">
    <property type="entry name" value="Fe-S_cluster_assembly_SufBD"/>
</dbReference>
<evidence type="ECO:0000313" key="2">
    <source>
        <dbReference type="EMBL" id="HCC42037.1"/>
    </source>
</evidence>
<proteinExistence type="predicted"/>
<evidence type="ECO:0000313" key="3">
    <source>
        <dbReference type="Proteomes" id="UP000263336"/>
    </source>
</evidence>
<dbReference type="PANTHER" id="PTHR43575">
    <property type="entry name" value="PROTEIN ABCI7, CHLOROPLASTIC"/>
    <property type="match status" value="1"/>
</dbReference>
<dbReference type="InterPro" id="IPR000825">
    <property type="entry name" value="SUF_FeS_clus_asmbl_SufBD_core"/>
</dbReference>
<comment type="caution">
    <text evidence="2">The sequence shown here is derived from an EMBL/GenBank/DDBJ whole genome shotgun (WGS) entry which is preliminary data.</text>
</comment>
<dbReference type="Proteomes" id="UP000263336">
    <property type="component" value="Unassembled WGS sequence"/>
</dbReference>
<dbReference type="InterPro" id="IPR037284">
    <property type="entry name" value="SUF_FeS_clus_asmbl_SufBD_sf"/>
</dbReference>
<dbReference type="AlphaFoldDB" id="A0A3D0ZP06"/>
<dbReference type="Pfam" id="PF01458">
    <property type="entry name" value="SUFBD_core"/>
    <property type="match status" value="1"/>
</dbReference>
<protein>
    <recommendedName>
        <fullName evidence="1">SUF system FeS cluster assembly SufBD core domain-containing protein</fullName>
    </recommendedName>
</protein>
<feature type="domain" description="SUF system FeS cluster assembly SufBD core" evidence="1">
    <location>
        <begin position="29"/>
        <end position="173"/>
    </location>
</feature>
<dbReference type="GO" id="GO:0016226">
    <property type="term" value="P:iron-sulfur cluster assembly"/>
    <property type="evidence" value="ECO:0007669"/>
    <property type="project" value="InterPro"/>
</dbReference>
<name>A0A3D0ZP06_UNCKA</name>